<dbReference type="AlphaFoldDB" id="A0A7G1HQY2"/>
<proteinExistence type="predicted"/>
<reference evidence="2" key="1">
    <citation type="submission" date="2020-07" db="EMBL/GenBank/DDBJ databases">
        <title>Complete genome sequencing of Coprobacter sp. strain 2CBH44.</title>
        <authorList>
            <person name="Sakamoto M."/>
            <person name="Murakami T."/>
            <person name="Mori H."/>
        </authorList>
    </citation>
    <scope>NUCLEOTIDE SEQUENCE [LARGE SCALE GENOMIC DNA]</scope>
    <source>
        <strain evidence="2">2CBH44</strain>
    </source>
</reference>
<dbReference type="EMBL" id="AP023322">
    <property type="protein sequence ID" value="BCI62075.1"/>
    <property type="molecule type" value="Genomic_DNA"/>
</dbReference>
<dbReference type="RefSeq" id="WP_021929864.1">
    <property type="nucleotide sequence ID" value="NZ_AP023322.1"/>
</dbReference>
<name>A0A7G1HQY2_9BACT</name>
<protein>
    <recommendedName>
        <fullName evidence="3">Bbp37</fullName>
    </recommendedName>
</protein>
<evidence type="ECO:0000313" key="1">
    <source>
        <dbReference type="EMBL" id="BCI62075.1"/>
    </source>
</evidence>
<accession>A0A7G1HQY2</accession>
<sequence length="130" mass="14635">MQTDRITPEWITDLNPDEIFVFGSNSQGHHNGGAARTALKWGAIYGQGEGLQGQTYAIPTMFASVQNIVPYADRFIEFARLHPEMKFLLTEIGCGIAGFSPKDIAPLFKKSRSIENIYLPQRFWSILDKK</sequence>
<keyword evidence="2" id="KW-1185">Reference proteome</keyword>
<evidence type="ECO:0000313" key="2">
    <source>
        <dbReference type="Proteomes" id="UP000594042"/>
    </source>
</evidence>
<dbReference type="Proteomes" id="UP000594042">
    <property type="component" value="Chromosome"/>
</dbReference>
<gene>
    <name evidence="1" type="ORF">Cop2CBH44_04280</name>
</gene>
<organism evidence="1 2">
    <name type="scientific">Coprobacter secundus subsp. similis</name>
    <dbReference type="NCBI Taxonomy" id="2751153"/>
    <lineage>
        <taxon>Bacteria</taxon>
        <taxon>Pseudomonadati</taxon>
        <taxon>Bacteroidota</taxon>
        <taxon>Bacteroidia</taxon>
        <taxon>Bacteroidales</taxon>
        <taxon>Barnesiellaceae</taxon>
        <taxon>Coprobacter</taxon>
    </lineage>
</organism>
<dbReference type="KEGG" id="copr:Cop2CBH44_04280"/>
<evidence type="ECO:0008006" key="3">
    <source>
        <dbReference type="Google" id="ProtNLM"/>
    </source>
</evidence>